<dbReference type="OMA" id="VPPINCI"/>
<evidence type="ECO:0000256" key="8">
    <source>
        <dbReference type="ARBA" id="ARBA00023187"/>
    </source>
</evidence>
<protein>
    <recommendedName>
        <fullName evidence="11">Small nuclear ribonucleoprotein E</fullName>
        <shortName evidence="11">snRNP-E</shortName>
    </recommendedName>
    <alternativeName>
        <fullName evidence="11">Sm protein E</fullName>
    </alternativeName>
</protein>
<dbReference type="InterPro" id="IPR001163">
    <property type="entry name" value="Sm_dom_euk/arc"/>
</dbReference>
<dbReference type="AlphaFoldDB" id="A0A5J4YMD9"/>
<dbReference type="InterPro" id="IPR010920">
    <property type="entry name" value="LSM_dom_sf"/>
</dbReference>
<proteinExistence type="inferred from homology"/>
<evidence type="ECO:0000256" key="10">
    <source>
        <dbReference type="ARBA" id="ARBA00023274"/>
    </source>
</evidence>
<dbReference type="SMART" id="SM00651">
    <property type="entry name" value="Sm"/>
    <property type="match status" value="1"/>
</dbReference>
<comment type="caution">
    <text evidence="13">The sequence shown here is derived from an EMBL/GenBank/DDBJ whole genome shotgun (WGS) entry which is preliminary data.</text>
</comment>
<dbReference type="Proteomes" id="UP000324585">
    <property type="component" value="Unassembled WGS sequence"/>
</dbReference>
<dbReference type="GO" id="GO:0005687">
    <property type="term" value="C:U4 snRNP"/>
    <property type="evidence" value="ECO:0007669"/>
    <property type="project" value="UniProtKB-UniRule"/>
</dbReference>
<dbReference type="GO" id="GO:0046540">
    <property type="term" value="C:U4/U6 x U5 tri-snRNP complex"/>
    <property type="evidence" value="ECO:0007669"/>
    <property type="project" value="UniProtKB-UniRule"/>
</dbReference>
<evidence type="ECO:0000313" key="14">
    <source>
        <dbReference type="Proteomes" id="UP000324585"/>
    </source>
</evidence>
<comment type="similarity">
    <text evidence="3 11">Belongs to the snRNP Sm proteins family.</text>
</comment>
<comment type="function">
    <text evidence="11">Plays a role in pre-mRNA splicing as a core component of the spliceosomal U1, U2, U4 and U5 small nuclear ribonucleoproteins (snRNPs), the building blocks of the spliceosome.</text>
</comment>
<dbReference type="OrthoDB" id="25620at2759"/>
<reference evidence="14" key="1">
    <citation type="journal article" date="2019" name="Nat. Commun.">
        <title>Expansion of phycobilisome linker gene families in mesophilic red algae.</title>
        <authorList>
            <person name="Lee J."/>
            <person name="Kim D."/>
            <person name="Bhattacharya D."/>
            <person name="Yoon H.S."/>
        </authorList>
    </citation>
    <scope>NUCLEOTIDE SEQUENCE [LARGE SCALE GENOMIC DNA]</scope>
    <source>
        <strain evidence="14">CCMP 1328</strain>
    </source>
</reference>
<sequence>MAARAGGGGAQVMVQPINLIFKFLQTKTRVRVWLYDEPNLYVQGVIVGFDEYMNLVLSDAEQVRVDAAGKSGEDAKSKQLGTTLLKGDAITLIMPAS</sequence>
<evidence type="ECO:0000259" key="12">
    <source>
        <dbReference type="PROSITE" id="PS52002"/>
    </source>
</evidence>
<evidence type="ECO:0000256" key="6">
    <source>
        <dbReference type="ARBA" id="ARBA00022728"/>
    </source>
</evidence>
<evidence type="ECO:0000313" key="13">
    <source>
        <dbReference type="EMBL" id="KAA8492651.1"/>
    </source>
</evidence>
<evidence type="ECO:0000256" key="5">
    <source>
        <dbReference type="ARBA" id="ARBA00022664"/>
    </source>
</evidence>
<keyword evidence="7 11" id="KW-0694">RNA-binding</keyword>
<dbReference type="GO" id="GO:0005685">
    <property type="term" value="C:U1 snRNP"/>
    <property type="evidence" value="ECO:0007669"/>
    <property type="project" value="UniProtKB-UniRule"/>
</dbReference>
<dbReference type="Pfam" id="PF01423">
    <property type="entry name" value="LSM"/>
    <property type="match status" value="1"/>
</dbReference>
<keyword evidence="9 11" id="KW-0539">Nucleus</keyword>
<evidence type="ECO:0000256" key="3">
    <source>
        <dbReference type="ARBA" id="ARBA00006850"/>
    </source>
</evidence>
<dbReference type="GO" id="GO:0000387">
    <property type="term" value="P:spliceosomal snRNP assembly"/>
    <property type="evidence" value="ECO:0007669"/>
    <property type="project" value="UniProtKB-UniRule"/>
</dbReference>
<dbReference type="GO" id="GO:0005686">
    <property type="term" value="C:U2 snRNP"/>
    <property type="evidence" value="ECO:0007669"/>
    <property type="project" value="UniProtKB-UniRule"/>
</dbReference>
<comment type="subcellular location">
    <subcellularLocation>
        <location evidence="2">Cytoplasm</location>
    </subcellularLocation>
    <subcellularLocation>
        <location evidence="1 11">Nucleus</location>
    </subcellularLocation>
</comment>
<feature type="domain" description="Sm" evidence="12">
    <location>
        <begin position="17"/>
        <end position="97"/>
    </location>
</feature>
<keyword evidence="4" id="KW-0963">Cytoplasm</keyword>
<evidence type="ECO:0000256" key="2">
    <source>
        <dbReference type="ARBA" id="ARBA00004496"/>
    </source>
</evidence>
<name>A0A5J4YMD9_PORPP</name>
<dbReference type="InterPro" id="IPR047575">
    <property type="entry name" value="Sm"/>
</dbReference>
<organism evidence="13 14">
    <name type="scientific">Porphyridium purpureum</name>
    <name type="common">Red alga</name>
    <name type="synonym">Porphyridium cruentum</name>
    <dbReference type="NCBI Taxonomy" id="35688"/>
    <lineage>
        <taxon>Eukaryota</taxon>
        <taxon>Rhodophyta</taxon>
        <taxon>Bangiophyceae</taxon>
        <taxon>Porphyridiales</taxon>
        <taxon>Porphyridiaceae</taxon>
        <taxon>Porphyridium</taxon>
    </lineage>
</organism>
<dbReference type="GO" id="GO:0005737">
    <property type="term" value="C:cytoplasm"/>
    <property type="evidence" value="ECO:0007669"/>
    <property type="project" value="UniProtKB-SubCell"/>
</dbReference>
<evidence type="ECO:0000256" key="7">
    <source>
        <dbReference type="ARBA" id="ARBA00022884"/>
    </source>
</evidence>
<evidence type="ECO:0000256" key="1">
    <source>
        <dbReference type="ARBA" id="ARBA00004123"/>
    </source>
</evidence>
<dbReference type="Gene3D" id="2.30.30.100">
    <property type="match status" value="1"/>
</dbReference>
<dbReference type="PANTHER" id="PTHR11193">
    <property type="entry name" value="SMALL NUCLEAR RIBONUCLEOPROTEIN E"/>
    <property type="match status" value="1"/>
</dbReference>
<accession>A0A5J4YMD9</accession>
<keyword evidence="14" id="KW-1185">Reference proteome</keyword>
<dbReference type="PROSITE" id="PS52002">
    <property type="entry name" value="SM"/>
    <property type="match status" value="1"/>
</dbReference>
<evidence type="ECO:0000256" key="9">
    <source>
        <dbReference type="ARBA" id="ARBA00023242"/>
    </source>
</evidence>
<dbReference type="GO" id="GO:0003723">
    <property type="term" value="F:RNA binding"/>
    <property type="evidence" value="ECO:0007669"/>
    <property type="project" value="UniProtKB-KW"/>
</dbReference>
<dbReference type="EMBL" id="VRMN01000009">
    <property type="protein sequence ID" value="KAA8492651.1"/>
    <property type="molecule type" value="Genomic_DNA"/>
</dbReference>
<keyword evidence="10 11" id="KW-0687">Ribonucleoprotein</keyword>
<dbReference type="SUPFAM" id="SSF50182">
    <property type="entry name" value="Sm-like ribonucleoproteins"/>
    <property type="match status" value="1"/>
</dbReference>
<evidence type="ECO:0000256" key="4">
    <source>
        <dbReference type="ARBA" id="ARBA00022490"/>
    </source>
</evidence>
<dbReference type="InterPro" id="IPR027078">
    <property type="entry name" value="snRNP-E"/>
</dbReference>
<dbReference type="GO" id="GO:0005681">
    <property type="term" value="C:spliceosomal complex"/>
    <property type="evidence" value="ECO:0007669"/>
    <property type="project" value="UniProtKB-KW"/>
</dbReference>
<gene>
    <name evidence="13" type="ORF">FVE85_8158</name>
</gene>
<keyword evidence="5 11" id="KW-0507">mRNA processing</keyword>
<dbReference type="GO" id="GO:0005682">
    <property type="term" value="C:U5 snRNP"/>
    <property type="evidence" value="ECO:0007669"/>
    <property type="project" value="UniProtKB-UniRule"/>
</dbReference>
<evidence type="ECO:0000256" key="11">
    <source>
        <dbReference type="RuleBase" id="RU365053"/>
    </source>
</evidence>
<keyword evidence="6 11" id="KW-0747">Spliceosome</keyword>
<keyword evidence="8 11" id="KW-0508">mRNA splicing</keyword>
<dbReference type="CDD" id="cd01718">
    <property type="entry name" value="Sm_E"/>
    <property type="match status" value="1"/>
</dbReference>